<dbReference type="Pfam" id="PF17775">
    <property type="entry name" value="YchJ_M-like"/>
    <property type="match status" value="1"/>
</dbReference>
<organism evidence="2 3">
    <name type="scientific">Patiriisocius marinus</name>
    <dbReference type="NCBI Taxonomy" id="1397112"/>
    <lineage>
        <taxon>Bacteria</taxon>
        <taxon>Pseudomonadati</taxon>
        <taxon>Bacteroidota</taxon>
        <taxon>Flavobacteriia</taxon>
        <taxon>Flavobacteriales</taxon>
        <taxon>Flavobacteriaceae</taxon>
        <taxon>Patiriisocius</taxon>
    </lineage>
</organism>
<gene>
    <name evidence="2" type="ORF">ULMA_08560</name>
</gene>
<dbReference type="InterPro" id="IPR048469">
    <property type="entry name" value="YchJ-like_M"/>
</dbReference>
<evidence type="ECO:0000313" key="3">
    <source>
        <dbReference type="Proteomes" id="UP000326509"/>
    </source>
</evidence>
<keyword evidence="3" id="KW-1185">Reference proteome</keyword>
<dbReference type="Gene3D" id="3.10.450.50">
    <property type="match status" value="1"/>
</dbReference>
<evidence type="ECO:0000259" key="1">
    <source>
        <dbReference type="Pfam" id="PF17775"/>
    </source>
</evidence>
<dbReference type="Proteomes" id="UP000326509">
    <property type="component" value="Unassembled WGS sequence"/>
</dbReference>
<dbReference type="RefSeq" id="WP_235904640.1">
    <property type="nucleotide sequence ID" value="NZ_BKCG01000001.1"/>
</dbReference>
<dbReference type="EMBL" id="BKCG01000001">
    <property type="protein sequence ID" value="GER58748.1"/>
    <property type="molecule type" value="Genomic_DNA"/>
</dbReference>
<dbReference type="SUPFAM" id="SSF54427">
    <property type="entry name" value="NTF2-like"/>
    <property type="match status" value="1"/>
</dbReference>
<comment type="caution">
    <text evidence="2">The sequence shown here is derived from an EMBL/GenBank/DDBJ whole genome shotgun (WGS) entry which is preliminary data.</text>
</comment>
<feature type="domain" description="YchJ-like middle NTF2-like" evidence="1">
    <location>
        <begin position="31"/>
        <end position="121"/>
    </location>
</feature>
<dbReference type="AlphaFoldDB" id="A0A5J4IYN1"/>
<evidence type="ECO:0000313" key="2">
    <source>
        <dbReference type="EMBL" id="GER58748.1"/>
    </source>
</evidence>
<sequence length="126" mass="14440">MGVILKCFCGANKSYENCCEIYHNNGGKTITAEQLMRSRYSAFVLAKGTYLMQTHHKSTRPIKEKKAIVKWAKSVQWIKLEILKSSNDTVSFNAYFIENGITDVICENSKFVKENNVWFYLGLAQN</sequence>
<accession>A0A5J4IYN1</accession>
<name>A0A5J4IYN1_9FLAO</name>
<protein>
    <recommendedName>
        <fullName evidence="1">YchJ-like middle NTF2-like domain-containing protein</fullName>
    </recommendedName>
</protein>
<reference evidence="2 3" key="1">
    <citation type="submission" date="2019-08" db="EMBL/GenBank/DDBJ databases">
        <title>Draft genome sequence of Ulvibacter marinus type strain NBRC 109484.</title>
        <authorList>
            <person name="Kawano K."/>
            <person name="Ushijima N."/>
            <person name="Kihara M."/>
            <person name="Itoh H."/>
        </authorList>
    </citation>
    <scope>NUCLEOTIDE SEQUENCE [LARGE SCALE GENOMIC DNA]</scope>
    <source>
        <strain evidence="2 3">NBRC 109484</strain>
    </source>
</reference>
<dbReference type="InterPro" id="IPR032710">
    <property type="entry name" value="NTF2-like_dom_sf"/>
</dbReference>
<proteinExistence type="predicted"/>